<feature type="domain" description="3-dehydroquinate synthase N-terminal" evidence="3">
    <location>
        <begin position="73"/>
        <end position="225"/>
    </location>
</feature>
<organism evidence="5 6">
    <name type="scientific">Brassica cretica</name>
    <name type="common">Mustard</name>
    <dbReference type="NCBI Taxonomy" id="69181"/>
    <lineage>
        <taxon>Eukaryota</taxon>
        <taxon>Viridiplantae</taxon>
        <taxon>Streptophyta</taxon>
        <taxon>Embryophyta</taxon>
        <taxon>Tracheophyta</taxon>
        <taxon>Spermatophyta</taxon>
        <taxon>Magnoliopsida</taxon>
        <taxon>eudicotyledons</taxon>
        <taxon>Gunneridae</taxon>
        <taxon>Pentapetalae</taxon>
        <taxon>rosids</taxon>
        <taxon>malvids</taxon>
        <taxon>Brassicales</taxon>
        <taxon>Brassicaceae</taxon>
        <taxon>Brassiceae</taxon>
        <taxon>Brassica</taxon>
    </lineage>
</organism>
<keyword evidence="6" id="KW-1185">Reference proteome</keyword>
<evidence type="ECO:0000313" key="6">
    <source>
        <dbReference type="Proteomes" id="UP000266723"/>
    </source>
</evidence>
<dbReference type="InterPro" id="IPR030960">
    <property type="entry name" value="DHQS/DOIS_N"/>
</dbReference>
<evidence type="ECO:0000256" key="1">
    <source>
        <dbReference type="ARBA" id="ARBA00022605"/>
    </source>
</evidence>
<evidence type="ECO:0000259" key="3">
    <source>
        <dbReference type="Pfam" id="PF01959"/>
    </source>
</evidence>
<dbReference type="PANTHER" id="PTHR33563">
    <property type="match status" value="1"/>
</dbReference>
<sequence>MALPLVSSVSYIQSSSTQLHCFPLRKERLGLYRLPSWSSHHSSIRLISKRTFPQSFAVRMSASTLPMNLHRSKKVWIWTECKEVMTTAVERGWNTFVFSLDNLQLSYDWSSVALVDTLFIGEKQVTDGTGKVVAAVFEVSTPEELQMLKIENEQTENIVLGLLDWKSIPAENLVAALQGSEKTVFAISSTPSEAKLYLEALEHGLGGIILKTEDVKAVLDLKDYFDKRSEESDTLSMTEATITRIQMVGMGDRVCVDLCSLMRPGEGLLVGSFARGLFLVHSECLESNYIASRPFRVNAVRTSSCLCRCSRREDLLPLRVKEVIVVDLKGKQRTAVVGRVKIEKRPLILVEAKFATCFTSNGFLMNVFYYFLAVKSSGNTAVPVTSLKLGDQVLIRLQGGARHTGIEIQEFIVEN</sequence>
<evidence type="ECO:0000313" key="5">
    <source>
        <dbReference type="EMBL" id="KAF3595164.1"/>
    </source>
</evidence>
<reference evidence="5 6" key="1">
    <citation type="journal article" date="2020" name="BMC Genomics">
        <title>Intraspecific diversification of the crop wild relative Brassica cretica Lam. using demographic model selection.</title>
        <authorList>
            <person name="Kioukis A."/>
            <person name="Michalopoulou V.A."/>
            <person name="Briers L."/>
            <person name="Pirintsos S."/>
            <person name="Studholme D.J."/>
            <person name="Pavlidis P."/>
            <person name="Sarris P.F."/>
        </authorList>
    </citation>
    <scope>NUCLEOTIDE SEQUENCE [LARGE SCALE GENOMIC DNA]</scope>
    <source>
        <strain evidence="6">cv. PFS-1207/04</strain>
    </source>
</reference>
<dbReference type="Proteomes" id="UP000266723">
    <property type="component" value="Unassembled WGS sequence"/>
</dbReference>
<evidence type="ECO:0000259" key="4">
    <source>
        <dbReference type="Pfam" id="PF26558"/>
    </source>
</evidence>
<dbReference type="PANTHER" id="PTHR33563:SF1">
    <property type="entry name" value="3-DEHYDROQUINATE SYNTHASE"/>
    <property type="match status" value="1"/>
</dbReference>
<proteinExistence type="predicted"/>
<dbReference type="EMBL" id="QGKV02000299">
    <property type="protein sequence ID" value="KAF3595164.1"/>
    <property type="molecule type" value="Genomic_DNA"/>
</dbReference>
<feature type="domain" description="3-dehydroquinate synthase C-terminal" evidence="4">
    <location>
        <begin position="240"/>
        <end position="415"/>
    </location>
</feature>
<name>A0ABQ7EG09_BRACR</name>
<dbReference type="Pfam" id="PF26558">
    <property type="entry name" value="DHQS_2nd"/>
    <property type="match status" value="1"/>
</dbReference>
<evidence type="ECO:0008006" key="7">
    <source>
        <dbReference type="Google" id="ProtNLM"/>
    </source>
</evidence>
<protein>
    <recommendedName>
        <fullName evidence="7">3-dehydroquinate synthase</fullName>
    </recommendedName>
</protein>
<dbReference type="PIRSF" id="PIRSF006655">
    <property type="entry name" value="DHQ_synth"/>
    <property type="match status" value="1"/>
</dbReference>
<gene>
    <name evidence="5" type="ORF">DY000_02025777</name>
</gene>
<accession>A0ABQ7EG09</accession>
<dbReference type="InterPro" id="IPR056179">
    <property type="entry name" value="DHQS_C"/>
</dbReference>
<comment type="caution">
    <text evidence="5">The sequence shown here is derived from an EMBL/GenBank/DDBJ whole genome shotgun (WGS) entry which is preliminary data.</text>
</comment>
<dbReference type="Pfam" id="PF01959">
    <property type="entry name" value="DHQS"/>
    <property type="match status" value="1"/>
</dbReference>
<dbReference type="InterPro" id="IPR002812">
    <property type="entry name" value="DHQS"/>
</dbReference>
<keyword evidence="1" id="KW-0028">Amino-acid biosynthesis</keyword>
<keyword evidence="2" id="KW-0057">Aromatic amino acid biosynthesis</keyword>
<evidence type="ECO:0000256" key="2">
    <source>
        <dbReference type="ARBA" id="ARBA00023141"/>
    </source>
</evidence>